<dbReference type="OMA" id="HLHHHCL"/>
<evidence type="ECO:0000259" key="2">
    <source>
        <dbReference type="PROSITE" id="PS51444"/>
    </source>
</evidence>
<dbReference type="Proteomes" id="UP000694388">
    <property type="component" value="Unplaced"/>
</dbReference>
<feature type="region of interest" description="Disordered" evidence="1">
    <location>
        <begin position="1"/>
        <end position="25"/>
    </location>
</feature>
<dbReference type="Ensembl" id="ENSEBUT00000011050.1">
    <property type="protein sequence ID" value="ENSEBUP00000010504.1"/>
    <property type="gene ID" value="ENSEBUG00000006766.1"/>
</dbReference>
<dbReference type="PANTHER" id="PTHR46345:SF5">
    <property type="entry name" value="INVERTED FORMIN-2"/>
    <property type="match status" value="1"/>
</dbReference>
<dbReference type="PANTHER" id="PTHR46345">
    <property type="entry name" value="INVERTED FORMIN-2"/>
    <property type="match status" value="1"/>
</dbReference>
<accession>A0A8C4Q5W3</accession>
<dbReference type="InterPro" id="IPR042201">
    <property type="entry name" value="FH2_Formin_sf"/>
</dbReference>
<evidence type="ECO:0000256" key="1">
    <source>
        <dbReference type="SAM" id="MobiDB-lite"/>
    </source>
</evidence>
<dbReference type="PROSITE" id="PS51444">
    <property type="entry name" value="FH2"/>
    <property type="match status" value="1"/>
</dbReference>
<dbReference type="Pfam" id="PF02181">
    <property type="entry name" value="FH2"/>
    <property type="match status" value="1"/>
</dbReference>
<dbReference type="Gene3D" id="1.20.58.2220">
    <property type="entry name" value="Formin, FH2 domain"/>
    <property type="match status" value="1"/>
</dbReference>
<feature type="region of interest" description="Disordered" evidence="1">
    <location>
        <begin position="371"/>
        <end position="410"/>
    </location>
</feature>
<name>A0A8C4Q5W3_EPTBU</name>
<feature type="region of interest" description="Disordered" evidence="1">
    <location>
        <begin position="426"/>
        <end position="455"/>
    </location>
</feature>
<feature type="domain" description="FH2" evidence="2">
    <location>
        <begin position="6"/>
        <end position="390"/>
    </location>
</feature>
<reference evidence="3" key="1">
    <citation type="submission" date="2025-08" db="UniProtKB">
        <authorList>
            <consortium name="Ensembl"/>
        </authorList>
    </citation>
    <scope>IDENTIFICATION</scope>
</reference>
<evidence type="ECO:0000313" key="3">
    <source>
        <dbReference type="Ensembl" id="ENSEBUP00000010504.1"/>
    </source>
</evidence>
<evidence type="ECO:0000313" key="4">
    <source>
        <dbReference type="Proteomes" id="UP000694388"/>
    </source>
</evidence>
<reference evidence="3" key="2">
    <citation type="submission" date="2025-09" db="UniProtKB">
        <authorList>
            <consortium name="Ensembl"/>
        </authorList>
    </citation>
    <scope>IDENTIFICATION</scope>
</reference>
<keyword evidence="4" id="KW-1185">Reference proteome</keyword>
<dbReference type="SMART" id="SM00498">
    <property type="entry name" value="FH2"/>
    <property type="match status" value="1"/>
</dbReference>
<protein>
    <recommendedName>
        <fullName evidence="2">FH2 domain-containing protein</fullName>
    </recommendedName>
</protein>
<organism evidence="3 4">
    <name type="scientific">Eptatretus burgeri</name>
    <name type="common">Inshore hagfish</name>
    <dbReference type="NCBI Taxonomy" id="7764"/>
    <lineage>
        <taxon>Eukaryota</taxon>
        <taxon>Metazoa</taxon>
        <taxon>Chordata</taxon>
        <taxon>Craniata</taxon>
        <taxon>Vertebrata</taxon>
        <taxon>Cyclostomata</taxon>
        <taxon>Myxini</taxon>
        <taxon>Myxiniformes</taxon>
        <taxon>Myxinidae</taxon>
        <taxon>Eptatretinae</taxon>
        <taxon>Eptatretus</taxon>
    </lineage>
</organism>
<proteinExistence type="predicted"/>
<sequence>MSNKKHLSCHRPSQKMKKLNWKKLPNHPATGSSLWLSDELELPEPDFSAIEEFFSQIEPTTKKSSAAVKKVEPQEISFLDPRKSLQLNIFLKQFKCSHEEIIEMIRRGDREKLEGEKLKQLLKLLPEEDEIEMLKSVEEGKKLGNAESFYQHLVTLPSYTVRLEALLLCSEASAILARLRPQVDNILLACCDLLNSTRLQRFCMLVLEVGNFLNFGNYMGGAHGFHVSTLSKLKQVQGNKPGVSLLHFLIMESKDKDADLLKLPDDLLGISKAANCDIGVITCEAAILHKRLEDVKKTTVSDPDVEEQFSNDIEVFHNTSSKLHSTLCEIENKRVEIAAYIGEDERKFSLQECICNISSFRHDFLQAEQENKARAEHKARMARRREQEKAKMAQEQNKSEATNGAGENDSSHCMVDELLAKLKTGYKSNVKNQPRRGARNGQRPSQHGLVGCFAH</sequence>
<dbReference type="GeneTree" id="ENSGT00940000155691"/>
<dbReference type="SUPFAM" id="SSF101447">
    <property type="entry name" value="Formin homology 2 domain (FH2 domain)"/>
    <property type="match status" value="1"/>
</dbReference>
<dbReference type="InterPro" id="IPR015425">
    <property type="entry name" value="FH2_Formin"/>
</dbReference>
<feature type="compositionally biased region" description="Basic and acidic residues" evidence="1">
    <location>
        <begin position="371"/>
        <end position="392"/>
    </location>
</feature>
<dbReference type="AlphaFoldDB" id="A0A8C4Q5W3"/>